<dbReference type="InterPro" id="IPR044611">
    <property type="entry name" value="E3A/B/C-like"/>
</dbReference>
<evidence type="ECO:0000256" key="4">
    <source>
        <dbReference type="ARBA" id="ARBA00022786"/>
    </source>
</evidence>
<evidence type="ECO:0000313" key="9">
    <source>
        <dbReference type="Proteomes" id="UP000188320"/>
    </source>
</evidence>
<name>A0A1R1PDU1_ZANCU</name>
<accession>A0A1R1PDU1</accession>
<dbReference type="EMBL" id="LSSK01001647">
    <property type="protein sequence ID" value="OMH79165.1"/>
    <property type="molecule type" value="Genomic_DNA"/>
</dbReference>
<evidence type="ECO:0000259" key="7">
    <source>
        <dbReference type="PROSITE" id="PS50237"/>
    </source>
</evidence>
<feature type="domain" description="HECT" evidence="7">
    <location>
        <begin position="336"/>
        <end position="666"/>
    </location>
</feature>
<gene>
    <name evidence="8" type="ORF">AX774_g7433</name>
</gene>
<feature type="active site" description="Glycyl thioester intermediate" evidence="5">
    <location>
        <position position="634"/>
    </location>
</feature>
<keyword evidence="9" id="KW-1185">Reference proteome</keyword>
<dbReference type="PANTHER" id="PTHR45700:SF9">
    <property type="entry name" value="HECT-TYPE E3 UBIQUITIN TRANSFERASE"/>
    <property type="match status" value="1"/>
</dbReference>
<dbReference type="CDD" id="cd00078">
    <property type="entry name" value="HECTc"/>
    <property type="match status" value="1"/>
</dbReference>
<keyword evidence="8" id="KW-0436">Ligase</keyword>
<evidence type="ECO:0000256" key="1">
    <source>
        <dbReference type="ARBA" id="ARBA00000885"/>
    </source>
</evidence>
<keyword evidence="4 5" id="KW-0833">Ubl conjugation pathway</keyword>
<dbReference type="SUPFAM" id="SSF56204">
    <property type="entry name" value="Hect, E3 ligase catalytic domain"/>
    <property type="match status" value="1"/>
</dbReference>
<feature type="region of interest" description="Disordered" evidence="6">
    <location>
        <begin position="42"/>
        <end position="79"/>
    </location>
</feature>
<evidence type="ECO:0000256" key="2">
    <source>
        <dbReference type="ARBA" id="ARBA00012485"/>
    </source>
</evidence>
<dbReference type="Gene3D" id="3.30.2160.10">
    <property type="entry name" value="Hect, E3 ligase catalytic domain"/>
    <property type="match status" value="1"/>
</dbReference>
<keyword evidence="3" id="KW-0808">Transferase</keyword>
<dbReference type="GO" id="GO:0000209">
    <property type="term" value="P:protein polyubiquitination"/>
    <property type="evidence" value="ECO:0007669"/>
    <property type="project" value="InterPro"/>
</dbReference>
<evidence type="ECO:0000313" key="8">
    <source>
        <dbReference type="EMBL" id="OMH79165.1"/>
    </source>
</evidence>
<evidence type="ECO:0000256" key="5">
    <source>
        <dbReference type="PROSITE-ProRule" id="PRU00104"/>
    </source>
</evidence>
<evidence type="ECO:0000256" key="6">
    <source>
        <dbReference type="SAM" id="MobiDB-lite"/>
    </source>
</evidence>
<dbReference type="Proteomes" id="UP000188320">
    <property type="component" value="Unassembled WGS sequence"/>
</dbReference>
<dbReference type="GO" id="GO:0061630">
    <property type="term" value="F:ubiquitin protein ligase activity"/>
    <property type="evidence" value="ECO:0007669"/>
    <property type="project" value="UniProtKB-EC"/>
</dbReference>
<dbReference type="Pfam" id="PF00632">
    <property type="entry name" value="HECT"/>
    <property type="match status" value="1"/>
</dbReference>
<reference evidence="9" key="1">
    <citation type="submission" date="2017-01" db="EMBL/GenBank/DDBJ databases">
        <authorList>
            <person name="Wang Y."/>
            <person name="White M."/>
            <person name="Kvist S."/>
            <person name="Moncalvo J.-M."/>
        </authorList>
    </citation>
    <scope>NUCLEOTIDE SEQUENCE [LARGE SCALE GENOMIC DNA]</scope>
    <source>
        <strain evidence="9">COL-18-3</strain>
    </source>
</reference>
<dbReference type="SMART" id="SM00119">
    <property type="entry name" value="HECTc"/>
    <property type="match status" value="1"/>
</dbReference>
<dbReference type="AlphaFoldDB" id="A0A1R1PDU1"/>
<dbReference type="InterPro" id="IPR035983">
    <property type="entry name" value="Hect_E3_ubiquitin_ligase"/>
</dbReference>
<dbReference type="EC" id="2.3.2.26" evidence="2"/>
<dbReference type="OrthoDB" id="8068875at2759"/>
<protein>
    <recommendedName>
        <fullName evidence="2">HECT-type E3 ubiquitin transferase</fullName>
        <ecNumber evidence="2">2.3.2.26</ecNumber>
    </recommendedName>
</protein>
<dbReference type="InterPro" id="IPR000569">
    <property type="entry name" value="HECT_dom"/>
</dbReference>
<dbReference type="GO" id="GO:0016874">
    <property type="term" value="F:ligase activity"/>
    <property type="evidence" value="ECO:0007669"/>
    <property type="project" value="UniProtKB-KW"/>
</dbReference>
<dbReference type="FunFam" id="3.30.2410.10:FF:000003">
    <property type="entry name" value="probable E3 ubiquitin-protein ligase HERC4 isoform X1"/>
    <property type="match status" value="1"/>
</dbReference>
<dbReference type="PROSITE" id="PS50237">
    <property type="entry name" value="HECT"/>
    <property type="match status" value="1"/>
</dbReference>
<organism evidence="8 9">
    <name type="scientific">Zancudomyces culisetae</name>
    <name type="common">Gut fungus</name>
    <name type="synonym">Smittium culisetae</name>
    <dbReference type="NCBI Taxonomy" id="1213189"/>
    <lineage>
        <taxon>Eukaryota</taxon>
        <taxon>Fungi</taxon>
        <taxon>Fungi incertae sedis</taxon>
        <taxon>Zoopagomycota</taxon>
        <taxon>Kickxellomycotina</taxon>
        <taxon>Harpellomycetes</taxon>
        <taxon>Harpellales</taxon>
        <taxon>Legeriomycetaceae</taxon>
        <taxon>Zancudomyces</taxon>
    </lineage>
</organism>
<dbReference type="Gene3D" id="3.90.1750.10">
    <property type="entry name" value="Hect, E3 ligase catalytic domains"/>
    <property type="match status" value="1"/>
</dbReference>
<evidence type="ECO:0000256" key="3">
    <source>
        <dbReference type="ARBA" id="ARBA00022679"/>
    </source>
</evidence>
<proteinExistence type="predicted"/>
<comment type="caution">
    <text evidence="8">The sequence shown here is derived from an EMBL/GenBank/DDBJ whole genome shotgun (WGS) entry which is preliminary data.</text>
</comment>
<dbReference type="PANTHER" id="PTHR45700">
    <property type="entry name" value="UBIQUITIN-PROTEIN LIGASE E3C"/>
    <property type="match status" value="1"/>
</dbReference>
<dbReference type="Gene3D" id="3.30.2410.10">
    <property type="entry name" value="Hect, E3 ligase catalytic domain"/>
    <property type="match status" value="1"/>
</dbReference>
<comment type="catalytic activity">
    <reaction evidence="1">
        <text>S-ubiquitinyl-[E2 ubiquitin-conjugating enzyme]-L-cysteine + [acceptor protein]-L-lysine = [E2 ubiquitin-conjugating enzyme]-L-cysteine + N(6)-ubiquitinyl-[acceptor protein]-L-lysine.</text>
        <dbReference type="EC" id="2.3.2.26"/>
    </reaction>
</comment>
<sequence>MMASTPNKWWEEPDSHRILASEVLKLKVFKSVISKHIDKLNKMKNGEPSSVGKRGIGEIQSAEESSESDKRKKTKVCTGREKEGNKLSFDGVNFKGELLECVSSDGPSLDDVETEKDGNTELTIIHTNSEPEQPETEKKISKEMLERVNKSFFNSKEGDYSSRKKRGSHFGYFVNTFQQFITTYVVKLANAAGLRANQLANETKSTKQIICAALKTPALLQTIQCFNLLYKYNKKWSLVPIQLFYNEKINEYIEIKDDFPQYKMMDGFSFCNFPFLLSPLTKSEVIKLENTMQMRTELQDSFFHAMFVGVTCPYLLLEVRRDWLVRDTMCQLQLKSGIDLKKQLKVRFVGEEGVDEGGVQKEFFQLLVREMFDEKYGMFSYNYDTNNSWFASSMAHDSPYLHEMRLIGMVLGLSVYNSVILNIHFPSVLYKKLLGIPSNFSDLASFDPDLYNSFYKILFNSTPEEIDAIERYFEVSYTNLDQPDIYELVPNGSQIKLTYENRREFVELYLDFLFHKSCKEQFESFQKGFFSICQNSYVMTLRAEELELLVCGSSELDFEVLDKTTVYDGGYTRETNVVKNFWDIVKGFSVELKKKLLFFTTGSDRVPIGGMCKLRFVIVKNGVDSDRLPTSHTCFNALLLPEYKTYQKLEERLTTAINNSEGFGMM</sequence>